<evidence type="ECO:0000256" key="5">
    <source>
        <dbReference type="SAM" id="Phobius"/>
    </source>
</evidence>
<gene>
    <name evidence="8" type="ORF">HANVADRAFT_53746</name>
</gene>
<keyword evidence="9" id="KW-1185">Reference proteome</keyword>
<dbReference type="AlphaFoldDB" id="A0A1B7TAC1"/>
<feature type="transmembrane region" description="Helical" evidence="5">
    <location>
        <begin position="172"/>
        <end position="191"/>
    </location>
</feature>
<evidence type="ECO:0000256" key="3">
    <source>
        <dbReference type="ARBA" id="ARBA00022989"/>
    </source>
</evidence>
<feature type="domain" description="Putative ER transporter 6TM N-terminal" evidence="6">
    <location>
        <begin position="17"/>
        <end position="299"/>
    </location>
</feature>
<evidence type="ECO:0000313" key="9">
    <source>
        <dbReference type="Proteomes" id="UP000092321"/>
    </source>
</evidence>
<feature type="domain" description="Integral membrane bound transporter" evidence="7">
    <location>
        <begin position="525"/>
        <end position="651"/>
    </location>
</feature>
<feature type="transmembrane region" description="Helical" evidence="5">
    <location>
        <begin position="638"/>
        <end position="656"/>
    </location>
</feature>
<dbReference type="PANTHER" id="PTHR47804:SF4">
    <property type="entry name" value="AFR661WP"/>
    <property type="match status" value="1"/>
</dbReference>
<evidence type="ECO:0000256" key="4">
    <source>
        <dbReference type="ARBA" id="ARBA00023136"/>
    </source>
</evidence>
<keyword evidence="3 5" id="KW-1133">Transmembrane helix</keyword>
<organism evidence="8 9">
    <name type="scientific">Hanseniaspora valbyensis NRRL Y-1626</name>
    <dbReference type="NCBI Taxonomy" id="766949"/>
    <lineage>
        <taxon>Eukaryota</taxon>
        <taxon>Fungi</taxon>
        <taxon>Dikarya</taxon>
        <taxon>Ascomycota</taxon>
        <taxon>Saccharomycotina</taxon>
        <taxon>Saccharomycetes</taxon>
        <taxon>Saccharomycodales</taxon>
        <taxon>Saccharomycodaceae</taxon>
        <taxon>Hanseniaspora</taxon>
    </lineage>
</organism>
<dbReference type="Pfam" id="PF13515">
    <property type="entry name" value="FUSC_2"/>
    <property type="match status" value="1"/>
</dbReference>
<feature type="transmembrane region" description="Helical" evidence="5">
    <location>
        <begin position="138"/>
        <end position="157"/>
    </location>
</feature>
<dbReference type="Proteomes" id="UP000092321">
    <property type="component" value="Unassembled WGS sequence"/>
</dbReference>
<comment type="caution">
    <text evidence="8">The sequence shown here is derived from an EMBL/GenBank/DDBJ whole genome shotgun (WGS) entry which is preliminary data.</text>
</comment>
<feature type="transmembrane region" description="Helical" evidence="5">
    <location>
        <begin position="72"/>
        <end position="92"/>
    </location>
</feature>
<dbReference type="InterPro" id="IPR049453">
    <property type="entry name" value="Memb_transporter_dom"/>
</dbReference>
<feature type="transmembrane region" description="Helical" evidence="5">
    <location>
        <begin position="607"/>
        <end position="626"/>
    </location>
</feature>
<accession>A0A1B7TAC1</accession>
<evidence type="ECO:0000313" key="8">
    <source>
        <dbReference type="EMBL" id="OBA25686.1"/>
    </source>
</evidence>
<reference evidence="9" key="1">
    <citation type="journal article" date="2016" name="Proc. Natl. Acad. Sci. U.S.A.">
        <title>Comparative genomics of biotechnologically important yeasts.</title>
        <authorList>
            <person name="Riley R."/>
            <person name="Haridas S."/>
            <person name="Wolfe K.H."/>
            <person name="Lopes M.R."/>
            <person name="Hittinger C.T."/>
            <person name="Goeker M."/>
            <person name="Salamov A.A."/>
            <person name="Wisecaver J.H."/>
            <person name="Long T.M."/>
            <person name="Calvey C.H."/>
            <person name="Aerts A.L."/>
            <person name="Barry K.W."/>
            <person name="Choi C."/>
            <person name="Clum A."/>
            <person name="Coughlan A.Y."/>
            <person name="Deshpande S."/>
            <person name="Douglass A.P."/>
            <person name="Hanson S.J."/>
            <person name="Klenk H.-P."/>
            <person name="LaButti K.M."/>
            <person name="Lapidus A."/>
            <person name="Lindquist E.A."/>
            <person name="Lipzen A.M."/>
            <person name="Meier-Kolthoff J.P."/>
            <person name="Ohm R.A."/>
            <person name="Otillar R.P."/>
            <person name="Pangilinan J.L."/>
            <person name="Peng Y."/>
            <person name="Rokas A."/>
            <person name="Rosa C.A."/>
            <person name="Scheuner C."/>
            <person name="Sibirny A.A."/>
            <person name="Slot J.C."/>
            <person name="Stielow J.B."/>
            <person name="Sun H."/>
            <person name="Kurtzman C.P."/>
            <person name="Blackwell M."/>
            <person name="Grigoriev I.V."/>
            <person name="Jeffries T.W."/>
        </authorList>
    </citation>
    <scope>NUCLEOTIDE SEQUENCE [LARGE SCALE GENOMIC DNA]</scope>
    <source>
        <strain evidence="9">NRRL Y-1626</strain>
    </source>
</reference>
<protein>
    <submittedName>
        <fullName evidence="8">Uncharacterized protein</fullName>
    </submittedName>
</protein>
<dbReference type="Pfam" id="PF10337">
    <property type="entry name" value="ArAE_2_N"/>
    <property type="match status" value="1"/>
</dbReference>
<keyword evidence="2 5" id="KW-0812">Transmembrane</keyword>
<comment type="subcellular location">
    <subcellularLocation>
        <location evidence="1">Membrane</location>
        <topology evidence="1">Multi-pass membrane protein</topology>
    </subcellularLocation>
</comment>
<dbReference type="GO" id="GO:0016020">
    <property type="term" value="C:membrane"/>
    <property type="evidence" value="ECO:0007669"/>
    <property type="project" value="UniProtKB-SubCell"/>
</dbReference>
<evidence type="ECO:0000259" key="7">
    <source>
        <dbReference type="Pfam" id="PF13515"/>
    </source>
</evidence>
<dbReference type="EMBL" id="LXPE01000054">
    <property type="protein sequence ID" value="OBA25686.1"/>
    <property type="molecule type" value="Genomic_DNA"/>
</dbReference>
<evidence type="ECO:0000256" key="2">
    <source>
        <dbReference type="ARBA" id="ARBA00022692"/>
    </source>
</evidence>
<feature type="transmembrane region" description="Helical" evidence="5">
    <location>
        <begin position="112"/>
        <end position="131"/>
    </location>
</feature>
<proteinExistence type="predicted"/>
<sequence length="965" mass="110651">MEVLDRICAHYNYSPILMRRIIKSTAHLTLCFIFNLIPKINDKLGMEAAFLPLIAVIVHPGRRFSATLKHAINCIFGLATGLVWALIAREIARCCISNKNASDAWLYEHEYRGFQAALGIMYVFEFFMLMYHGWMRSVNHTYFSIVFPTFLVVHFAFSEDLNVDSRLLSKSYLVPFLLGIAMAFFWNVALFPEFGSKQLGESIVDLIQKIRNQLDSTTAFWRNLENIDQEEMRKELKKILQSKDKLKSSGDTSNTVFKESLYELSYSHLPPQSIDIVLDELNKMLPNIYGFVNSCHVLYLGLSNDKEMDFLTVEREIEYINKEKVLSIMRSLNKSVTEMHSEIVASLRFVENGIIDCYDVKKLFEEDKEELKKGLVHQKEKLNAALSSLAFNFEKETNGVVRAQRDIISLDDEMFILSSFLTNFKNATSITLNLLDKTDILLNLRHTKKFKTIHLNFFSGSYKNHNKSESQKFNYAPSLPSIPDFRNIFQESNLPHLIFGIQVTITITISTFVQFMPESRNWSQNMHNPWVAFVAVLSLEPSSGATFFVTFLRIFGVIFGSIFAYITYLIYGSEKHGNIGRTVGAVIFSTFFFAIPGFHFFLGTPRYLKSAIIYIITIYVVFDASMKNDDIKQNFAKRCFACVGGVVALIVQNVIFPLRCRLGLFKELGFSINAISQLLAICFPGVESSTERIEISEENHLKFAKIVSEIDHSLEKIQEFKTFVKHEPKLKGEYQPIDPLFNDCIRILKALLERCELIESLKYTAGNEMLSTLQKEPKIFKHRQTTIISLMNNLQIASLSLRNKTPLPPNMLSSRIAHRKMTNSIKEIFDDSTIPKPQSHSMVRRTSSQIYQQYTVTFLKDKLLAWNSVNSQLSEIIEFSEELIKINLQLCGCNLFRYGFLSRPNNDMSVAMINDDFNVDEEDNCYSDEVHDFDDNSDDIENSDYEGGAPLSRLATLNKYVTLDA</sequence>
<name>A0A1B7TAC1_9ASCO</name>
<feature type="transmembrane region" description="Helical" evidence="5">
    <location>
        <begin position="583"/>
        <end position="601"/>
    </location>
</feature>
<dbReference type="InterPro" id="IPR018823">
    <property type="entry name" value="ArAE_2_N"/>
</dbReference>
<dbReference type="InterPro" id="IPR052430">
    <property type="entry name" value="IVT-Associated"/>
</dbReference>
<feature type="transmembrane region" description="Helical" evidence="5">
    <location>
        <begin position="496"/>
        <end position="516"/>
    </location>
</feature>
<evidence type="ECO:0000259" key="6">
    <source>
        <dbReference type="Pfam" id="PF10337"/>
    </source>
</evidence>
<dbReference type="OrthoDB" id="68611at2759"/>
<feature type="transmembrane region" description="Helical" evidence="5">
    <location>
        <begin position="547"/>
        <end position="571"/>
    </location>
</feature>
<dbReference type="PANTHER" id="PTHR47804">
    <property type="entry name" value="60S RIBOSOMAL PROTEIN L19"/>
    <property type="match status" value="1"/>
</dbReference>
<keyword evidence="4 5" id="KW-0472">Membrane</keyword>
<evidence type="ECO:0000256" key="1">
    <source>
        <dbReference type="ARBA" id="ARBA00004141"/>
    </source>
</evidence>